<feature type="compositionally biased region" description="Basic and acidic residues" evidence="1">
    <location>
        <begin position="56"/>
        <end position="66"/>
    </location>
</feature>
<evidence type="ECO:0000313" key="3">
    <source>
        <dbReference type="Proteomes" id="UP000299102"/>
    </source>
</evidence>
<evidence type="ECO:0000256" key="1">
    <source>
        <dbReference type="SAM" id="MobiDB-lite"/>
    </source>
</evidence>
<keyword evidence="3" id="KW-1185">Reference proteome</keyword>
<gene>
    <name evidence="2" type="ORF">EVAR_17151_1</name>
</gene>
<reference evidence="2 3" key="1">
    <citation type="journal article" date="2019" name="Commun. Biol.">
        <title>The bagworm genome reveals a unique fibroin gene that provides high tensile strength.</title>
        <authorList>
            <person name="Kono N."/>
            <person name="Nakamura H."/>
            <person name="Ohtoshi R."/>
            <person name="Tomita M."/>
            <person name="Numata K."/>
            <person name="Arakawa K."/>
        </authorList>
    </citation>
    <scope>NUCLEOTIDE SEQUENCE [LARGE SCALE GENOMIC DNA]</scope>
</reference>
<feature type="compositionally biased region" description="Basic and acidic residues" evidence="1">
    <location>
        <begin position="37"/>
        <end position="47"/>
    </location>
</feature>
<evidence type="ECO:0000313" key="2">
    <source>
        <dbReference type="EMBL" id="GBP27449.1"/>
    </source>
</evidence>
<dbReference type="EMBL" id="BGZK01000193">
    <property type="protein sequence ID" value="GBP27449.1"/>
    <property type="molecule type" value="Genomic_DNA"/>
</dbReference>
<protein>
    <submittedName>
        <fullName evidence="2">Uncharacterized protein</fullName>
    </submittedName>
</protein>
<organism evidence="2 3">
    <name type="scientific">Eumeta variegata</name>
    <name type="common">Bagworm moth</name>
    <name type="synonym">Eumeta japonica</name>
    <dbReference type="NCBI Taxonomy" id="151549"/>
    <lineage>
        <taxon>Eukaryota</taxon>
        <taxon>Metazoa</taxon>
        <taxon>Ecdysozoa</taxon>
        <taxon>Arthropoda</taxon>
        <taxon>Hexapoda</taxon>
        <taxon>Insecta</taxon>
        <taxon>Pterygota</taxon>
        <taxon>Neoptera</taxon>
        <taxon>Endopterygota</taxon>
        <taxon>Lepidoptera</taxon>
        <taxon>Glossata</taxon>
        <taxon>Ditrysia</taxon>
        <taxon>Tineoidea</taxon>
        <taxon>Psychidae</taxon>
        <taxon>Oiketicinae</taxon>
        <taxon>Eumeta</taxon>
    </lineage>
</organism>
<proteinExistence type="predicted"/>
<accession>A0A4C1UMA5</accession>
<comment type="caution">
    <text evidence="2">The sequence shown here is derived from an EMBL/GenBank/DDBJ whole genome shotgun (WGS) entry which is preliminary data.</text>
</comment>
<sequence length="133" mass="14528">MLSVEFRSRRCNEMHGSPHKGLGPKSRLDQGSLKAASDLHSKRDGGIRNRQPKCTSIHDHTNNPRAVDRLPLPLPGGRSQAFAFGIPAISGRLVATQRNWAGINIISGGRAATQLLIDRKWANATFFIGHLLS</sequence>
<dbReference type="Proteomes" id="UP000299102">
    <property type="component" value="Unassembled WGS sequence"/>
</dbReference>
<dbReference type="AlphaFoldDB" id="A0A4C1UMA5"/>
<feature type="region of interest" description="Disordered" evidence="1">
    <location>
        <begin position="7"/>
        <end position="66"/>
    </location>
</feature>
<name>A0A4C1UMA5_EUMVA</name>